<evidence type="ECO:0000256" key="2">
    <source>
        <dbReference type="SAM" id="Phobius"/>
    </source>
</evidence>
<accession>A0A315Y4C2</accession>
<proteinExistence type="predicted"/>
<feature type="transmembrane region" description="Helical" evidence="2">
    <location>
        <begin position="155"/>
        <end position="185"/>
    </location>
</feature>
<name>A0A315Y4C2_RUMFL</name>
<dbReference type="Proteomes" id="UP000245720">
    <property type="component" value="Unassembled WGS sequence"/>
</dbReference>
<gene>
    <name evidence="3" type="ORF">IE37_00109</name>
</gene>
<dbReference type="Pfam" id="PF04854">
    <property type="entry name" value="DUF624"/>
    <property type="match status" value="1"/>
</dbReference>
<feature type="transmembrane region" description="Helical" evidence="2">
    <location>
        <begin position="75"/>
        <end position="101"/>
    </location>
</feature>
<dbReference type="RefSeq" id="WP_109725034.1">
    <property type="nucleotide sequence ID" value="NZ_QGDI01000001.1"/>
</dbReference>
<sequence length="307" mass="35000">MGLFSKNYESAGVGISKYAPKKKGIALFFDIVGRKFWKLMQVNLLYMLFFLPLVMMLPVMTIFKNHYHVSVASMIVMLLIFMILIGPATAGMTKVIRLFVINKHSFIMRDFFNGFKTNFKKAAIVGFLDCLVILSAIASLNVYPALAIQTQTKLMYIPMVITFSLFLVIIIMNHYIFLMMTATNLSFKNLLKNSLALAFVALKQNFLTFIIVLAVLAVMILLMFYLFPVFLLLVPFFPAAFICLLNCFISYPVIQKYVINPYYTSIGEINPELVDDTPSDEERIFEDMGGKEQPIEKRKKGKGKRIS</sequence>
<comment type="caution">
    <text evidence="3">The sequence shown here is derived from an EMBL/GenBank/DDBJ whole genome shotgun (WGS) entry which is preliminary data.</text>
</comment>
<protein>
    <submittedName>
        <fullName evidence="3">Putative membrane protein YesL</fullName>
    </submittedName>
</protein>
<reference evidence="3 4" key="1">
    <citation type="submission" date="2018-05" db="EMBL/GenBank/DDBJ databases">
        <title>The Hungate 1000. A catalogue of reference genomes from the rumen microbiome.</title>
        <authorList>
            <person name="Kelly W."/>
        </authorList>
    </citation>
    <scope>NUCLEOTIDE SEQUENCE [LARGE SCALE GENOMIC DNA]</scope>
    <source>
        <strain evidence="3 4">SAb67</strain>
    </source>
</reference>
<feature type="transmembrane region" description="Helical" evidence="2">
    <location>
        <begin position="206"/>
        <end position="227"/>
    </location>
</feature>
<evidence type="ECO:0000313" key="4">
    <source>
        <dbReference type="Proteomes" id="UP000245720"/>
    </source>
</evidence>
<keyword evidence="2" id="KW-1133">Transmembrane helix</keyword>
<keyword evidence="2" id="KW-0472">Membrane</keyword>
<dbReference type="InterPro" id="IPR006938">
    <property type="entry name" value="DUF624"/>
</dbReference>
<keyword evidence="2" id="KW-0812">Transmembrane</keyword>
<feature type="transmembrane region" description="Helical" evidence="2">
    <location>
        <begin position="44"/>
        <end position="63"/>
    </location>
</feature>
<feature type="transmembrane region" description="Helical" evidence="2">
    <location>
        <begin position="233"/>
        <end position="254"/>
    </location>
</feature>
<organism evidence="3 4">
    <name type="scientific">Ruminococcus flavefaciens</name>
    <dbReference type="NCBI Taxonomy" id="1265"/>
    <lineage>
        <taxon>Bacteria</taxon>
        <taxon>Bacillati</taxon>
        <taxon>Bacillota</taxon>
        <taxon>Clostridia</taxon>
        <taxon>Eubacteriales</taxon>
        <taxon>Oscillospiraceae</taxon>
        <taxon>Ruminococcus</taxon>
    </lineage>
</organism>
<feature type="region of interest" description="Disordered" evidence="1">
    <location>
        <begin position="285"/>
        <end position="307"/>
    </location>
</feature>
<feature type="compositionally biased region" description="Basic residues" evidence="1">
    <location>
        <begin position="297"/>
        <end position="307"/>
    </location>
</feature>
<feature type="compositionally biased region" description="Basic and acidic residues" evidence="1">
    <location>
        <begin position="285"/>
        <end position="296"/>
    </location>
</feature>
<dbReference type="OrthoDB" id="1852280at2"/>
<dbReference type="EMBL" id="QGDI01000001">
    <property type="protein sequence ID" value="PWJ15215.1"/>
    <property type="molecule type" value="Genomic_DNA"/>
</dbReference>
<evidence type="ECO:0000256" key="1">
    <source>
        <dbReference type="SAM" id="MobiDB-lite"/>
    </source>
</evidence>
<evidence type="ECO:0000313" key="3">
    <source>
        <dbReference type="EMBL" id="PWJ15215.1"/>
    </source>
</evidence>
<dbReference type="AlphaFoldDB" id="A0A315Y4C2"/>
<feature type="transmembrane region" description="Helical" evidence="2">
    <location>
        <begin position="122"/>
        <end position="143"/>
    </location>
</feature>